<sequence>MDFVGDLLTSAILIEGSVALDAPAVQGDFTHLNHASFPTEAKNLNEEVLELLAVVLAEETDRAEVRMLIRSKVAKSDVTFEETVEFAGTTDPDTVAEDENLEHHDGMEGRPATAVRPIFWIEGIEPALVVEMIDNVGNVAFEAIVFDPLRDVLRQEVLLILVVSDKVRRHVWILTLYRSFR</sequence>
<comment type="caution">
    <text evidence="1">The sequence shown here is derived from an EMBL/GenBank/DDBJ whole genome shotgun (WGS) entry which is preliminary data.</text>
</comment>
<evidence type="ECO:0000313" key="2">
    <source>
        <dbReference type="Proteomes" id="UP001500962"/>
    </source>
</evidence>
<organism evidence="1 2">
    <name type="scientific">Halococcus dombrowskii</name>
    <dbReference type="NCBI Taxonomy" id="179637"/>
    <lineage>
        <taxon>Archaea</taxon>
        <taxon>Methanobacteriati</taxon>
        <taxon>Methanobacteriota</taxon>
        <taxon>Stenosarchaea group</taxon>
        <taxon>Halobacteria</taxon>
        <taxon>Halobacteriales</taxon>
        <taxon>Halococcaceae</taxon>
        <taxon>Halococcus</taxon>
    </lineage>
</organism>
<reference evidence="1" key="2">
    <citation type="submission" date="2023-12" db="EMBL/GenBank/DDBJ databases">
        <authorList>
            <person name="Sun Q."/>
            <person name="Inoue M."/>
        </authorList>
    </citation>
    <scope>NUCLEOTIDE SEQUENCE</scope>
    <source>
        <strain evidence="1">JCM 12289</strain>
    </source>
</reference>
<dbReference type="EMBL" id="BAAADN010000020">
    <property type="protein sequence ID" value="GAA0457675.1"/>
    <property type="molecule type" value="Genomic_DNA"/>
</dbReference>
<dbReference type="AlphaFoldDB" id="A0AAV3SEN2"/>
<name>A0AAV3SEN2_HALDO</name>
<reference evidence="1" key="1">
    <citation type="journal article" date="2014" name="Int. J. Syst. Evol. Microbiol.">
        <title>Complete genome sequence of Corynebacterium casei LMG S-19264T (=DSM 44701T), isolated from a smear-ripened cheese.</title>
        <authorList>
            <consortium name="US DOE Joint Genome Institute (JGI-PGF)"/>
            <person name="Walter F."/>
            <person name="Albersmeier A."/>
            <person name="Kalinowski J."/>
            <person name="Ruckert C."/>
        </authorList>
    </citation>
    <scope>NUCLEOTIDE SEQUENCE</scope>
    <source>
        <strain evidence="1">JCM 12289</strain>
    </source>
</reference>
<evidence type="ECO:0000313" key="1">
    <source>
        <dbReference type="EMBL" id="GAA0457675.1"/>
    </source>
</evidence>
<protein>
    <submittedName>
        <fullName evidence="1">Uncharacterized protein</fullName>
    </submittedName>
</protein>
<proteinExistence type="predicted"/>
<gene>
    <name evidence="1" type="ORF">GCM10008985_12270</name>
</gene>
<accession>A0AAV3SEN2</accession>
<dbReference type="Proteomes" id="UP001500962">
    <property type="component" value="Unassembled WGS sequence"/>
</dbReference>